<dbReference type="Pfam" id="PF11209">
    <property type="entry name" value="LmeA"/>
    <property type="match status" value="1"/>
</dbReference>
<evidence type="ECO:0000256" key="1">
    <source>
        <dbReference type="SAM" id="Phobius"/>
    </source>
</evidence>
<evidence type="ECO:0008006" key="4">
    <source>
        <dbReference type="Google" id="ProtNLM"/>
    </source>
</evidence>
<keyword evidence="3" id="KW-1185">Reference proteome</keyword>
<reference evidence="2" key="1">
    <citation type="submission" date="2020-11" db="EMBL/GenBank/DDBJ databases">
        <title>Sequencing the genomes of 1000 actinobacteria strains.</title>
        <authorList>
            <person name="Klenk H.-P."/>
        </authorList>
    </citation>
    <scope>NUCLEOTIDE SEQUENCE</scope>
    <source>
        <strain evidence="2">DSM 45632</strain>
    </source>
</reference>
<dbReference type="EMBL" id="JADOUE010000001">
    <property type="protein sequence ID" value="MBG6122288.1"/>
    <property type="molecule type" value="Genomic_DNA"/>
</dbReference>
<sequence>MSTALIDRERAARRWWRRPPRAAWITASTIIVVLACLFLADSFTAARVERTLSRNAQTTAKLAAEPETFVDGFPFTQVLLTGQVPRLSIQALDVDVPGVGIANARTDIHHIFIDPADALAGRFEGAQADIVEHTISLDGVAFGQLIRVDGVHMTDLDISNPYDISPNGGPASEAQLTGTIPGMDTRSTAIVSLRLDGPLFRMTPIQLIDVDDKHREAVTRAFTLELDTRMLSFGAHADAADMVQLVGGSIQFLAQRRQVTLTSEDLSPIAHRPD</sequence>
<protein>
    <recommendedName>
        <fullName evidence="4">DUF2993 domain-containing protein</fullName>
    </recommendedName>
</protein>
<comment type="caution">
    <text evidence="2">The sequence shown here is derived from an EMBL/GenBank/DDBJ whole genome shotgun (WGS) entry which is preliminary data.</text>
</comment>
<keyword evidence="1" id="KW-0472">Membrane</keyword>
<dbReference type="AlphaFoldDB" id="A0A931E104"/>
<proteinExistence type="predicted"/>
<accession>A0A931E104</accession>
<name>A0A931E104_9CORY</name>
<organism evidence="2 3">
    <name type="scientific">Corynebacterium aquatimens</name>
    <dbReference type="NCBI Taxonomy" id="1190508"/>
    <lineage>
        <taxon>Bacteria</taxon>
        <taxon>Bacillati</taxon>
        <taxon>Actinomycetota</taxon>
        <taxon>Actinomycetes</taxon>
        <taxon>Mycobacteriales</taxon>
        <taxon>Corynebacteriaceae</taxon>
        <taxon>Corynebacterium</taxon>
    </lineage>
</organism>
<evidence type="ECO:0000313" key="2">
    <source>
        <dbReference type="EMBL" id="MBG6122288.1"/>
    </source>
</evidence>
<keyword evidence="1" id="KW-1133">Transmembrane helix</keyword>
<keyword evidence="1" id="KW-0812">Transmembrane</keyword>
<feature type="transmembrane region" description="Helical" evidence="1">
    <location>
        <begin position="21"/>
        <end position="40"/>
    </location>
</feature>
<dbReference type="Proteomes" id="UP000658613">
    <property type="component" value="Unassembled WGS sequence"/>
</dbReference>
<dbReference type="InterPro" id="IPR021373">
    <property type="entry name" value="DUF2993"/>
</dbReference>
<evidence type="ECO:0000313" key="3">
    <source>
        <dbReference type="Proteomes" id="UP000658613"/>
    </source>
</evidence>
<gene>
    <name evidence="2" type="ORF">IW254_001257</name>
</gene>
<dbReference type="RefSeq" id="WP_290178589.1">
    <property type="nucleotide sequence ID" value="NZ_CP046980.1"/>
</dbReference>